<keyword evidence="2" id="KW-1185">Reference proteome</keyword>
<sequence>MQALQDLNIDQHNGHQRLVHSLGTVSVGGHNCVIEIAASVQCLNLSGHNGKISAVPLNGATVVEVGRMILDGHNHVITGPFKVQQYMDIRGHNIQVEDIIVVGETSISGHNCKLNRVQAGKPIQNNGHNATMTNISAYVAPVPPQNPGIAAMARIATLSSSSSNAPSNDGQPQNRMH</sequence>
<dbReference type="AlphaFoldDB" id="A0A8J8NYI8"/>
<reference evidence="1" key="1">
    <citation type="submission" date="2019-06" db="EMBL/GenBank/DDBJ databases">
        <authorList>
            <person name="Zheng W."/>
        </authorList>
    </citation>
    <scope>NUCLEOTIDE SEQUENCE</scope>
    <source>
        <strain evidence="1">QDHG01</strain>
    </source>
</reference>
<proteinExistence type="predicted"/>
<protein>
    <submittedName>
        <fullName evidence="1">Uncharacterized protein</fullName>
    </submittedName>
</protein>
<comment type="caution">
    <text evidence="1">The sequence shown here is derived from an EMBL/GenBank/DDBJ whole genome shotgun (WGS) entry which is preliminary data.</text>
</comment>
<organism evidence="1 2">
    <name type="scientific">Halteria grandinella</name>
    <dbReference type="NCBI Taxonomy" id="5974"/>
    <lineage>
        <taxon>Eukaryota</taxon>
        <taxon>Sar</taxon>
        <taxon>Alveolata</taxon>
        <taxon>Ciliophora</taxon>
        <taxon>Intramacronucleata</taxon>
        <taxon>Spirotrichea</taxon>
        <taxon>Stichotrichia</taxon>
        <taxon>Sporadotrichida</taxon>
        <taxon>Halteriidae</taxon>
        <taxon>Halteria</taxon>
    </lineage>
</organism>
<evidence type="ECO:0000313" key="2">
    <source>
        <dbReference type="Proteomes" id="UP000785679"/>
    </source>
</evidence>
<dbReference type="EMBL" id="RRYP01003672">
    <property type="protein sequence ID" value="TNV83593.1"/>
    <property type="molecule type" value="Genomic_DNA"/>
</dbReference>
<name>A0A8J8NYI8_HALGN</name>
<accession>A0A8J8NYI8</accession>
<evidence type="ECO:0000313" key="1">
    <source>
        <dbReference type="EMBL" id="TNV83593.1"/>
    </source>
</evidence>
<gene>
    <name evidence="1" type="ORF">FGO68_gene6283</name>
</gene>
<dbReference type="Proteomes" id="UP000785679">
    <property type="component" value="Unassembled WGS sequence"/>
</dbReference>